<dbReference type="STRING" id="348802.A0A0D2E9I6"/>
<dbReference type="PANTHER" id="PTHR42791">
    <property type="entry name" value="GNAT FAMILY ACETYLTRANSFERASE"/>
    <property type="match status" value="1"/>
</dbReference>
<evidence type="ECO:0000313" key="2">
    <source>
        <dbReference type="EMBL" id="KIW51325.1"/>
    </source>
</evidence>
<gene>
    <name evidence="2" type="ORF">PV05_10057</name>
</gene>
<dbReference type="PANTHER" id="PTHR42791:SF1">
    <property type="entry name" value="N-ACETYLTRANSFERASE DOMAIN-CONTAINING PROTEIN"/>
    <property type="match status" value="1"/>
</dbReference>
<dbReference type="HOGENOM" id="CLU_949960_0_0_1"/>
<dbReference type="AlphaFoldDB" id="A0A0D2E9I6"/>
<sequence length="252" mass="28163">MTLKLRELSPSVSAVSALIPTIARVHLAAWLTNTLYRTIYYGPPSSHAAIIEANRQRHMQNFTSNPNARFVVILDDTIGNDGNPDHPAASQLIAWAKYDIFATPDAAESRQDTGKRTWPPYTNVALVNHFWDMLVISRQQNSKAIGAHISVDLLATDPVHHRRGAGRMLMQYIAKKADEMGLPATVEGSPEGIKLYRSVGFEPVNEFWVDLLRFEGGEDKGEEWTEDQGRTLGQGPGWYKQVAMVRQPARLE</sequence>
<dbReference type="SUPFAM" id="SSF55729">
    <property type="entry name" value="Acyl-CoA N-acyltransferases (Nat)"/>
    <property type="match status" value="1"/>
</dbReference>
<dbReference type="Gene3D" id="3.40.630.30">
    <property type="match status" value="1"/>
</dbReference>
<organism evidence="2 3">
    <name type="scientific">Exophiala xenobiotica</name>
    <dbReference type="NCBI Taxonomy" id="348802"/>
    <lineage>
        <taxon>Eukaryota</taxon>
        <taxon>Fungi</taxon>
        <taxon>Dikarya</taxon>
        <taxon>Ascomycota</taxon>
        <taxon>Pezizomycotina</taxon>
        <taxon>Eurotiomycetes</taxon>
        <taxon>Chaetothyriomycetidae</taxon>
        <taxon>Chaetothyriales</taxon>
        <taxon>Herpotrichiellaceae</taxon>
        <taxon>Exophiala</taxon>
    </lineage>
</organism>
<evidence type="ECO:0000313" key="3">
    <source>
        <dbReference type="Proteomes" id="UP000054342"/>
    </source>
</evidence>
<dbReference type="Proteomes" id="UP000054342">
    <property type="component" value="Unassembled WGS sequence"/>
</dbReference>
<dbReference type="Pfam" id="PF13508">
    <property type="entry name" value="Acetyltransf_7"/>
    <property type="match status" value="1"/>
</dbReference>
<dbReference type="InterPro" id="IPR000182">
    <property type="entry name" value="GNAT_dom"/>
</dbReference>
<protein>
    <recommendedName>
        <fullName evidence="1">N-acetyltransferase domain-containing protein</fullName>
    </recommendedName>
</protein>
<dbReference type="RefSeq" id="XP_013311909.1">
    <property type="nucleotide sequence ID" value="XM_013456455.1"/>
</dbReference>
<proteinExistence type="predicted"/>
<dbReference type="InterPro" id="IPR016181">
    <property type="entry name" value="Acyl_CoA_acyltransferase"/>
</dbReference>
<evidence type="ECO:0000259" key="1">
    <source>
        <dbReference type="PROSITE" id="PS51186"/>
    </source>
</evidence>
<dbReference type="EMBL" id="KN847322">
    <property type="protein sequence ID" value="KIW51325.1"/>
    <property type="molecule type" value="Genomic_DNA"/>
</dbReference>
<name>A0A0D2E9I6_9EURO</name>
<dbReference type="CDD" id="cd04301">
    <property type="entry name" value="NAT_SF"/>
    <property type="match status" value="1"/>
</dbReference>
<keyword evidence="3" id="KW-1185">Reference proteome</keyword>
<dbReference type="PROSITE" id="PS51186">
    <property type="entry name" value="GNAT"/>
    <property type="match status" value="1"/>
</dbReference>
<dbReference type="OrthoDB" id="2115692at2759"/>
<dbReference type="GO" id="GO:0016747">
    <property type="term" value="F:acyltransferase activity, transferring groups other than amino-acyl groups"/>
    <property type="evidence" value="ECO:0007669"/>
    <property type="project" value="InterPro"/>
</dbReference>
<dbReference type="InterPro" id="IPR052523">
    <property type="entry name" value="Trichothecene_AcTrans"/>
</dbReference>
<feature type="domain" description="N-acetyltransferase" evidence="1">
    <location>
        <begin position="71"/>
        <end position="217"/>
    </location>
</feature>
<dbReference type="GeneID" id="25331965"/>
<accession>A0A0D2E9I6</accession>
<reference evidence="2 3" key="1">
    <citation type="submission" date="2015-01" db="EMBL/GenBank/DDBJ databases">
        <title>The Genome Sequence of Exophiala xenobiotica CBS118157.</title>
        <authorList>
            <consortium name="The Broad Institute Genomics Platform"/>
            <person name="Cuomo C."/>
            <person name="de Hoog S."/>
            <person name="Gorbushina A."/>
            <person name="Stielow B."/>
            <person name="Teixiera M."/>
            <person name="Abouelleil A."/>
            <person name="Chapman S.B."/>
            <person name="Priest M."/>
            <person name="Young S.K."/>
            <person name="Wortman J."/>
            <person name="Nusbaum C."/>
            <person name="Birren B."/>
        </authorList>
    </citation>
    <scope>NUCLEOTIDE SEQUENCE [LARGE SCALE GENOMIC DNA]</scope>
    <source>
        <strain evidence="2 3">CBS 118157</strain>
    </source>
</reference>